<reference evidence="2" key="1">
    <citation type="submission" date="2018-01" db="EMBL/GenBank/DDBJ databases">
        <title>An insight into the sialome of Amazonian anophelines.</title>
        <authorList>
            <person name="Ribeiro J.M."/>
            <person name="Scarpassa V."/>
            <person name="Calvo E."/>
        </authorList>
    </citation>
    <scope>NUCLEOTIDE SEQUENCE</scope>
</reference>
<name>A0A2M4D1T5_ANODA</name>
<accession>A0A2M4D1T5</accession>
<feature type="transmembrane region" description="Helical" evidence="1">
    <location>
        <begin position="7"/>
        <end position="27"/>
    </location>
</feature>
<protein>
    <submittedName>
        <fullName evidence="2">Uncharacterized protein</fullName>
    </submittedName>
</protein>
<feature type="transmembrane region" description="Helical" evidence="1">
    <location>
        <begin position="33"/>
        <end position="52"/>
    </location>
</feature>
<organism evidence="2">
    <name type="scientific">Anopheles darlingi</name>
    <name type="common">Mosquito</name>
    <dbReference type="NCBI Taxonomy" id="43151"/>
    <lineage>
        <taxon>Eukaryota</taxon>
        <taxon>Metazoa</taxon>
        <taxon>Ecdysozoa</taxon>
        <taxon>Arthropoda</taxon>
        <taxon>Hexapoda</taxon>
        <taxon>Insecta</taxon>
        <taxon>Pterygota</taxon>
        <taxon>Neoptera</taxon>
        <taxon>Endopterygota</taxon>
        <taxon>Diptera</taxon>
        <taxon>Nematocera</taxon>
        <taxon>Culicoidea</taxon>
        <taxon>Culicidae</taxon>
        <taxon>Anophelinae</taxon>
        <taxon>Anopheles</taxon>
    </lineage>
</organism>
<dbReference type="AlphaFoldDB" id="A0A2M4D1T5"/>
<keyword evidence="1" id="KW-0812">Transmembrane</keyword>
<proteinExistence type="predicted"/>
<keyword evidence="1" id="KW-1133">Transmembrane helix</keyword>
<evidence type="ECO:0000313" key="2">
    <source>
        <dbReference type="EMBL" id="MBW71506.1"/>
    </source>
</evidence>
<keyword evidence="1" id="KW-0472">Membrane</keyword>
<sequence>MITGIVVTIFVVVLLLLLLLLLLLVLATLRARFRFVLSVGSVLFICCSCCCHRRRRRSSRWRDRRRYDSRCRGRHEAGRYRGRRCRAGSIARAITASSTATRTPCRRQT</sequence>
<dbReference type="EMBL" id="GGFL01007328">
    <property type="protein sequence ID" value="MBW71506.1"/>
    <property type="molecule type" value="Transcribed_RNA"/>
</dbReference>
<evidence type="ECO:0000256" key="1">
    <source>
        <dbReference type="SAM" id="Phobius"/>
    </source>
</evidence>